<evidence type="ECO:0000313" key="2">
    <source>
        <dbReference type="Proteomes" id="UP001139474"/>
    </source>
</evidence>
<dbReference type="Proteomes" id="UP001139474">
    <property type="component" value="Unassembled WGS sequence"/>
</dbReference>
<sequence length="194" mass="21988">MVKLNFLSREFPGRNIGLISSLKNRQLSIGRAKKRAHKPYAYYALLEESSAMILGTKRLAMVVLFISVCSISSSVVARTCVISEGAVHDWSDKYKELIQIDTQKDEDGYMVEVSVPAKMDGKKFKHIWLFKGKPAYDATKMDHDFGMPLGTWKGSNKTIHSVYAVKSFLAKDNYLSVSYGEDCGMYVEYRVEFK</sequence>
<protein>
    <submittedName>
        <fullName evidence="1">Uncharacterized protein</fullName>
    </submittedName>
</protein>
<evidence type="ECO:0000313" key="1">
    <source>
        <dbReference type="EMBL" id="MCP1338973.1"/>
    </source>
</evidence>
<dbReference type="AlphaFoldDB" id="A0A9X2G2W3"/>
<organism evidence="1 2">
    <name type="scientific">Idiomarina rhizosphaerae</name>
    <dbReference type="NCBI Taxonomy" id="2961572"/>
    <lineage>
        <taxon>Bacteria</taxon>
        <taxon>Pseudomonadati</taxon>
        <taxon>Pseudomonadota</taxon>
        <taxon>Gammaproteobacteria</taxon>
        <taxon>Alteromonadales</taxon>
        <taxon>Idiomarinaceae</taxon>
        <taxon>Idiomarina</taxon>
    </lineage>
</organism>
<keyword evidence="2" id="KW-1185">Reference proteome</keyword>
<proteinExistence type="predicted"/>
<accession>A0A9X2G2W3</accession>
<comment type="caution">
    <text evidence="1">The sequence shown here is derived from an EMBL/GenBank/DDBJ whole genome shotgun (WGS) entry which is preliminary data.</text>
</comment>
<dbReference type="EMBL" id="JAMZDE010000005">
    <property type="protein sequence ID" value="MCP1338973.1"/>
    <property type="molecule type" value="Genomic_DNA"/>
</dbReference>
<name>A0A9X2G2W3_9GAMM</name>
<gene>
    <name evidence="1" type="ORF">NJR55_05140</name>
</gene>
<dbReference type="RefSeq" id="WP_253618434.1">
    <property type="nucleotide sequence ID" value="NZ_JAMZDE010000005.1"/>
</dbReference>
<reference evidence="1" key="1">
    <citation type="submission" date="2022-06" db="EMBL/GenBank/DDBJ databases">
        <title>Idiomarina rhizosphaerae M1R2S28.</title>
        <authorList>
            <person name="Sun J.-Q."/>
            <person name="Li L.-F."/>
        </authorList>
    </citation>
    <scope>NUCLEOTIDE SEQUENCE</scope>
    <source>
        <strain evidence="1">M1R2S28</strain>
    </source>
</reference>